<evidence type="ECO:0000313" key="2">
    <source>
        <dbReference type="Proteomes" id="UP000193087"/>
    </source>
</evidence>
<dbReference type="Proteomes" id="UP000193087">
    <property type="component" value="Unassembled WGS sequence"/>
</dbReference>
<sequence>MPAGRFAAVATATAVPAVATGPAETAFDGAAGSACATGPAASTVSAFALVRIRIRSLRRAAIAAGAAFEGSLGCDQCRLGLAKVRCGPAPSRGPNR</sequence>
<gene>
    <name evidence="1" type="ORF">AWC22_23185</name>
</gene>
<protein>
    <submittedName>
        <fullName evidence="1">Uncharacterized protein</fullName>
    </submittedName>
</protein>
<accession>A0A1X2CH24</accession>
<dbReference type="AlphaFoldDB" id="A0A1X2CH24"/>
<keyword evidence="2" id="KW-1185">Reference proteome</keyword>
<proteinExistence type="predicted"/>
<dbReference type="EMBL" id="LQPQ01000119">
    <property type="protein sequence ID" value="ORW74619.1"/>
    <property type="molecule type" value="Genomic_DNA"/>
</dbReference>
<comment type="caution">
    <text evidence="1">The sequence shown here is derived from an EMBL/GenBank/DDBJ whole genome shotgun (WGS) entry which is preliminary data.</text>
</comment>
<evidence type="ECO:0000313" key="1">
    <source>
        <dbReference type="EMBL" id="ORW74619.1"/>
    </source>
</evidence>
<organism evidence="1 2">
    <name type="scientific">Mycobacterium riyadhense</name>
    <dbReference type="NCBI Taxonomy" id="486698"/>
    <lineage>
        <taxon>Bacteria</taxon>
        <taxon>Bacillati</taxon>
        <taxon>Actinomycetota</taxon>
        <taxon>Actinomycetes</taxon>
        <taxon>Mycobacteriales</taxon>
        <taxon>Mycobacteriaceae</taxon>
        <taxon>Mycobacterium</taxon>
    </lineage>
</organism>
<name>A0A1X2CH24_9MYCO</name>
<reference evidence="1 2" key="1">
    <citation type="submission" date="2016-01" db="EMBL/GenBank/DDBJ databases">
        <title>The new phylogeny of the genus Mycobacterium.</title>
        <authorList>
            <person name="Tarcisio F."/>
            <person name="Conor M."/>
            <person name="Antonella G."/>
            <person name="Elisabetta G."/>
            <person name="Giulia F.S."/>
            <person name="Sara T."/>
            <person name="Anna F."/>
            <person name="Clotilde B."/>
            <person name="Roberto B."/>
            <person name="Veronica D.S."/>
            <person name="Fabio R."/>
            <person name="Monica P."/>
            <person name="Olivier J."/>
            <person name="Enrico T."/>
            <person name="Nicola S."/>
        </authorList>
    </citation>
    <scope>NUCLEOTIDE SEQUENCE [LARGE SCALE GENOMIC DNA]</scope>
    <source>
        <strain evidence="1 2">DSM 45176</strain>
    </source>
</reference>